<dbReference type="Proteomes" id="UP000315949">
    <property type="component" value="Unassembled WGS sequence"/>
</dbReference>
<evidence type="ECO:0000313" key="2">
    <source>
        <dbReference type="Proteomes" id="UP000315949"/>
    </source>
</evidence>
<sequence>MSRLLELMRKLGSDAALAAEYEKNPEAVLQRAGLSAEERKAMLEKDYEAIKRLTGLADGKFATNHLIRTYED</sequence>
<organism evidence="1 2">
    <name type="scientific">Luteimonas wenzhouensis</name>
    <dbReference type="NCBI Taxonomy" id="2599615"/>
    <lineage>
        <taxon>Bacteria</taxon>
        <taxon>Pseudomonadati</taxon>
        <taxon>Pseudomonadota</taxon>
        <taxon>Gammaproteobacteria</taxon>
        <taxon>Lysobacterales</taxon>
        <taxon>Lysobacteraceae</taxon>
        <taxon>Luteimonas</taxon>
    </lineage>
</organism>
<dbReference type="OrthoDB" id="6197820at2"/>
<accession>A0A5C5TUR6</accession>
<dbReference type="EMBL" id="VOHE01000009">
    <property type="protein sequence ID" value="TWT17158.1"/>
    <property type="molecule type" value="Genomic_DNA"/>
</dbReference>
<proteinExistence type="predicted"/>
<dbReference type="AlphaFoldDB" id="A0A5C5TUR6"/>
<dbReference type="InterPro" id="IPR036622">
    <property type="entry name" value="LigA_sf"/>
</dbReference>
<gene>
    <name evidence="1" type="ORF">FQY79_13755</name>
</gene>
<protein>
    <submittedName>
        <fullName evidence="1">Uncharacterized protein</fullName>
    </submittedName>
</protein>
<comment type="caution">
    <text evidence="1">The sequence shown here is derived from an EMBL/GenBank/DDBJ whole genome shotgun (WGS) entry which is preliminary data.</text>
</comment>
<dbReference type="SUPFAM" id="SSF48076">
    <property type="entry name" value="LigA subunit of an aromatic-ring-opening dioxygenase LigAB"/>
    <property type="match status" value="1"/>
</dbReference>
<name>A0A5C5TUR6_9GAMM</name>
<reference evidence="1 2" key="1">
    <citation type="submission" date="2019-07" db="EMBL/GenBank/DDBJ databases">
        <title>Luteimonas sp. YD-1 nov., isolated from acidic soil.</title>
        <authorList>
            <person name="Zhou J."/>
        </authorList>
    </citation>
    <scope>NUCLEOTIDE SEQUENCE [LARGE SCALE GENOMIC DNA]</scope>
    <source>
        <strain evidence="1 2">YD-1</strain>
    </source>
</reference>
<dbReference type="Gene3D" id="1.10.700.10">
    <property type="entry name" value="Dioxygenase LigAB, LigA subunit"/>
    <property type="match status" value="1"/>
</dbReference>
<evidence type="ECO:0000313" key="1">
    <source>
        <dbReference type="EMBL" id="TWT17158.1"/>
    </source>
</evidence>
<keyword evidence="2" id="KW-1185">Reference proteome</keyword>
<dbReference type="RefSeq" id="WP_146313465.1">
    <property type="nucleotide sequence ID" value="NZ_VOHE01000009.1"/>
</dbReference>